<dbReference type="AlphaFoldDB" id="A0A383C7K5"/>
<reference evidence="2" key="1">
    <citation type="submission" date="2018-05" db="EMBL/GenBank/DDBJ databases">
        <authorList>
            <person name="Lanie J.A."/>
            <person name="Ng W.-L."/>
            <person name="Kazmierczak K.M."/>
            <person name="Andrzejewski T.M."/>
            <person name="Davidsen T.M."/>
            <person name="Wayne K.J."/>
            <person name="Tettelin H."/>
            <person name="Glass J.I."/>
            <person name="Rusch D."/>
            <person name="Podicherti R."/>
            <person name="Tsui H.-C.T."/>
            <person name="Winkler M.E."/>
        </authorList>
    </citation>
    <scope>NUCLEOTIDE SEQUENCE</scope>
</reference>
<evidence type="ECO:0000256" key="1">
    <source>
        <dbReference type="SAM" id="Phobius"/>
    </source>
</evidence>
<name>A0A383C7K5_9ZZZZ</name>
<gene>
    <name evidence="2" type="ORF">METZ01_LOCUS480893</name>
</gene>
<accession>A0A383C7K5</accession>
<sequence length="58" mass="6568">VVKKRKAILPICAQCWTVLFCMQVYGDPCENSCMLGMVMLVIIVMLIFKTTLTMLLVN</sequence>
<keyword evidence="1" id="KW-0812">Transmembrane</keyword>
<evidence type="ECO:0000313" key="2">
    <source>
        <dbReference type="EMBL" id="SVE28039.1"/>
    </source>
</evidence>
<feature type="non-terminal residue" evidence="2">
    <location>
        <position position="1"/>
    </location>
</feature>
<protein>
    <submittedName>
        <fullName evidence="2">Uncharacterized protein</fullName>
    </submittedName>
</protein>
<proteinExistence type="predicted"/>
<keyword evidence="1" id="KW-1133">Transmembrane helix</keyword>
<dbReference type="EMBL" id="UINC01206417">
    <property type="protein sequence ID" value="SVE28039.1"/>
    <property type="molecule type" value="Genomic_DNA"/>
</dbReference>
<feature type="transmembrane region" description="Helical" evidence="1">
    <location>
        <begin position="36"/>
        <end position="57"/>
    </location>
</feature>
<organism evidence="2">
    <name type="scientific">marine metagenome</name>
    <dbReference type="NCBI Taxonomy" id="408172"/>
    <lineage>
        <taxon>unclassified sequences</taxon>
        <taxon>metagenomes</taxon>
        <taxon>ecological metagenomes</taxon>
    </lineage>
</organism>
<keyword evidence="1" id="KW-0472">Membrane</keyword>